<dbReference type="Proteomes" id="UP000714275">
    <property type="component" value="Unassembled WGS sequence"/>
</dbReference>
<evidence type="ECO:0000256" key="6">
    <source>
        <dbReference type="ARBA" id="ARBA00023180"/>
    </source>
</evidence>
<feature type="signal peptide" evidence="9">
    <location>
        <begin position="1"/>
        <end position="18"/>
    </location>
</feature>
<evidence type="ECO:0000256" key="5">
    <source>
        <dbReference type="ARBA" id="ARBA00023157"/>
    </source>
</evidence>
<proteinExistence type="inferred from homology"/>
<feature type="active site" evidence="7">
    <location>
        <position position="303"/>
    </location>
</feature>
<dbReference type="FunFam" id="2.40.70.10:FF:000008">
    <property type="entry name" value="Cathepsin D"/>
    <property type="match status" value="1"/>
</dbReference>
<dbReference type="PROSITE" id="PS00141">
    <property type="entry name" value="ASP_PROTEASE"/>
    <property type="match status" value="2"/>
</dbReference>
<dbReference type="SUPFAM" id="SSF50630">
    <property type="entry name" value="Acid proteases"/>
    <property type="match status" value="1"/>
</dbReference>
<feature type="domain" description="Peptidase A1" evidence="10">
    <location>
        <begin position="99"/>
        <end position="415"/>
    </location>
</feature>
<dbReference type="InterPro" id="IPR033121">
    <property type="entry name" value="PEPTIDASE_A1"/>
</dbReference>
<evidence type="ECO:0000313" key="12">
    <source>
        <dbReference type="Proteomes" id="UP000714275"/>
    </source>
</evidence>
<sequence>MLLSAFATILVLLPFASASVHTLKLKKLPPSSLDHVLETAFLTEKYDTQTPYQQQPLMGVGGAGRNIRPTLVENSNVWNQEFINDGHHVPLDFPNVFRHYAEVELGTPPQLFKVILDTGSSDFWVTSSKYESDSCKPPSRIHSKYNSSASSTYKVSGARFSSGYETGTMRGFISQDDLRIGNFSISGQNFGEVTGGSLACTFGGILGLGYKTHSHKDIIPPFYNMVDKGLILKLIFSFRFGRSKVDAGEVTFGGINSTAYTGDIAYVPVSSTGNWEVKLQKVTFGDTILDFMPVSKKTGALIDTGTSLIALPMKIAKEFNAKIGATRAKDSGPHYVDCTRISSLPELTFYFDGKPCPLKGSNYVLKSQDRCISPFIGAEIKVPGRSLWILGELFLRQYYTVFDFNLPGTARIGFAKVV</sequence>
<evidence type="ECO:0000256" key="4">
    <source>
        <dbReference type="ARBA" id="ARBA00022801"/>
    </source>
</evidence>
<evidence type="ECO:0000256" key="7">
    <source>
        <dbReference type="PIRSR" id="PIRSR601461-1"/>
    </source>
</evidence>
<accession>A0A9P7CYE5</accession>
<evidence type="ECO:0000256" key="9">
    <source>
        <dbReference type="SAM" id="SignalP"/>
    </source>
</evidence>
<keyword evidence="6" id="KW-0325">Glycoprotein</keyword>
<gene>
    <name evidence="11" type="ORF">EV702DRAFT_1181236</name>
</gene>
<dbReference type="Pfam" id="PF00026">
    <property type="entry name" value="Asp"/>
    <property type="match status" value="1"/>
</dbReference>
<dbReference type="PRINTS" id="PR00792">
    <property type="entry name" value="PEPSIN"/>
</dbReference>
<comment type="similarity">
    <text evidence="1 8">Belongs to the peptidase A1 family.</text>
</comment>
<organism evidence="11 12">
    <name type="scientific">Suillus placidus</name>
    <dbReference type="NCBI Taxonomy" id="48579"/>
    <lineage>
        <taxon>Eukaryota</taxon>
        <taxon>Fungi</taxon>
        <taxon>Dikarya</taxon>
        <taxon>Basidiomycota</taxon>
        <taxon>Agaricomycotina</taxon>
        <taxon>Agaricomycetes</taxon>
        <taxon>Agaricomycetidae</taxon>
        <taxon>Boletales</taxon>
        <taxon>Suillineae</taxon>
        <taxon>Suillaceae</taxon>
        <taxon>Suillus</taxon>
    </lineage>
</organism>
<dbReference type="PANTHER" id="PTHR47966">
    <property type="entry name" value="BETA-SITE APP-CLEAVING ENZYME, ISOFORM A-RELATED"/>
    <property type="match status" value="1"/>
</dbReference>
<keyword evidence="5" id="KW-1015">Disulfide bond</keyword>
<feature type="chain" id="PRO_5040199691" evidence="9">
    <location>
        <begin position="19"/>
        <end position="418"/>
    </location>
</feature>
<keyword evidence="4 8" id="KW-0378">Hydrolase</keyword>
<evidence type="ECO:0000313" key="11">
    <source>
        <dbReference type="EMBL" id="KAG1772897.1"/>
    </source>
</evidence>
<evidence type="ECO:0000256" key="3">
    <source>
        <dbReference type="ARBA" id="ARBA00022750"/>
    </source>
</evidence>
<keyword evidence="3 8" id="KW-0064">Aspartyl protease</keyword>
<protein>
    <submittedName>
        <fullName evidence="11">Asp-domain-containing protein</fullName>
    </submittedName>
</protein>
<dbReference type="OrthoDB" id="2163009at2759"/>
<feature type="active site" evidence="7">
    <location>
        <position position="117"/>
    </location>
</feature>
<dbReference type="InterPro" id="IPR001461">
    <property type="entry name" value="Aspartic_peptidase_A1"/>
</dbReference>
<dbReference type="InterPro" id="IPR021109">
    <property type="entry name" value="Peptidase_aspartic_dom_sf"/>
</dbReference>
<dbReference type="PROSITE" id="PS51767">
    <property type="entry name" value="PEPTIDASE_A1"/>
    <property type="match status" value="1"/>
</dbReference>
<evidence type="ECO:0000256" key="1">
    <source>
        <dbReference type="ARBA" id="ARBA00007447"/>
    </source>
</evidence>
<dbReference type="Gene3D" id="2.40.70.10">
    <property type="entry name" value="Acid Proteases"/>
    <property type="match status" value="2"/>
</dbReference>
<dbReference type="FunFam" id="2.40.70.10:FF:000002">
    <property type="entry name" value="Vacuolar aspartic proteinase"/>
    <property type="match status" value="1"/>
</dbReference>
<name>A0A9P7CYE5_9AGAM</name>
<evidence type="ECO:0000256" key="8">
    <source>
        <dbReference type="RuleBase" id="RU000454"/>
    </source>
</evidence>
<dbReference type="GO" id="GO:0006508">
    <property type="term" value="P:proteolysis"/>
    <property type="evidence" value="ECO:0007669"/>
    <property type="project" value="UniProtKB-KW"/>
</dbReference>
<reference evidence="11" key="1">
    <citation type="journal article" date="2020" name="New Phytol.">
        <title>Comparative genomics reveals dynamic genome evolution in host specialist ectomycorrhizal fungi.</title>
        <authorList>
            <person name="Lofgren L.A."/>
            <person name="Nguyen N.H."/>
            <person name="Vilgalys R."/>
            <person name="Ruytinx J."/>
            <person name="Liao H.L."/>
            <person name="Branco S."/>
            <person name="Kuo A."/>
            <person name="LaButti K."/>
            <person name="Lipzen A."/>
            <person name="Andreopoulos W."/>
            <person name="Pangilinan J."/>
            <person name="Riley R."/>
            <person name="Hundley H."/>
            <person name="Na H."/>
            <person name="Barry K."/>
            <person name="Grigoriev I.V."/>
            <person name="Stajich J.E."/>
            <person name="Kennedy P.G."/>
        </authorList>
    </citation>
    <scope>NUCLEOTIDE SEQUENCE</scope>
    <source>
        <strain evidence="11">DOB743</strain>
    </source>
</reference>
<dbReference type="EMBL" id="JABBWD010000051">
    <property type="protein sequence ID" value="KAG1772897.1"/>
    <property type="molecule type" value="Genomic_DNA"/>
</dbReference>
<dbReference type="PANTHER" id="PTHR47966:SF51">
    <property type="entry name" value="BETA-SITE APP-CLEAVING ENZYME, ISOFORM A-RELATED"/>
    <property type="match status" value="1"/>
</dbReference>
<dbReference type="AlphaFoldDB" id="A0A9P7CYE5"/>
<dbReference type="GO" id="GO:0004190">
    <property type="term" value="F:aspartic-type endopeptidase activity"/>
    <property type="evidence" value="ECO:0007669"/>
    <property type="project" value="UniProtKB-KW"/>
</dbReference>
<evidence type="ECO:0000259" key="10">
    <source>
        <dbReference type="PROSITE" id="PS51767"/>
    </source>
</evidence>
<evidence type="ECO:0000256" key="2">
    <source>
        <dbReference type="ARBA" id="ARBA00022670"/>
    </source>
</evidence>
<keyword evidence="2 8" id="KW-0645">Protease</keyword>
<keyword evidence="12" id="KW-1185">Reference proteome</keyword>
<dbReference type="InterPro" id="IPR001969">
    <property type="entry name" value="Aspartic_peptidase_AS"/>
</dbReference>
<comment type="caution">
    <text evidence="11">The sequence shown here is derived from an EMBL/GenBank/DDBJ whole genome shotgun (WGS) entry which is preliminary data.</text>
</comment>
<keyword evidence="9" id="KW-0732">Signal</keyword>